<dbReference type="GO" id="GO:0004673">
    <property type="term" value="F:protein histidine kinase activity"/>
    <property type="evidence" value="ECO:0007669"/>
    <property type="project" value="UniProtKB-EC"/>
</dbReference>
<name>A0A380NBP5_STRGR</name>
<feature type="domain" description="Histidine kinase/HSP90-like ATPase" evidence="9">
    <location>
        <begin position="267"/>
        <end position="375"/>
    </location>
</feature>
<evidence type="ECO:0000256" key="8">
    <source>
        <dbReference type="SAM" id="Phobius"/>
    </source>
</evidence>
<dbReference type="InterPro" id="IPR036890">
    <property type="entry name" value="HATPase_C_sf"/>
</dbReference>
<dbReference type="RefSeq" id="WP_100456015.1">
    <property type="nucleotide sequence ID" value="NZ_UHID01000005.1"/>
</dbReference>
<feature type="coiled-coil region" evidence="6">
    <location>
        <begin position="74"/>
        <end position="101"/>
    </location>
</feature>
<dbReference type="AlphaFoldDB" id="A0A380NBP5"/>
<dbReference type="InterPro" id="IPR050428">
    <property type="entry name" value="TCS_sensor_his_kinase"/>
</dbReference>
<evidence type="ECO:0000259" key="9">
    <source>
        <dbReference type="Pfam" id="PF02518"/>
    </source>
</evidence>
<dbReference type="GO" id="GO:0000160">
    <property type="term" value="P:phosphorelay signal transduction system"/>
    <property type="evidence" value="ECO:0007669"/>
    <property type="project" value="TreeGrafter"/>
</dbReference>
<dbReference type="InterPro" id="IPR003594">
    <property type="entry name" value="HATPase_dom"/>
</dbReference>
<evidence type="ECO:0000256" key="2">
    <source>
        <dbReference type="ARBA" id="ARBA00012438"/>
    </source>
</evidence>
<keyword evidence="8" id="KW-0472">Membrane</keyword>
<dbReference type="Gene3D" id="3.30.565.10">
    <property type="entry name" value="Histidine kinase-like ATPase, C-terminal domain"/>
    <property type="match status" value="1"/>
</dbReference>
<evidence type="ECO:0000256" key="6">
    <source>
        <dbReference type="SAM" id="Coils"/>
    </source>
</evidence>
<reference evidence="10 11" key="1">
    <citation type="submission" date="2018-06" db="EMBL/GenBank/DDBJ databases">
        <authorList>
            <consortium name="Pathogen Informatics"/>
            <person name="Doyle S."/>
        </authorList>
    </citation>
    <scope>NUCLEOTIDE SEQUENCE [LARGE SCALE GENOMIC DNA]</scope>
    <source>
        <strain evidence="10 11">NCTC7807</strain>
    </source>
</reference>
<evidence type="ECO:0000256" key="3">
    <source>
        <dbReference type="ARBA" id="ARBA00022553"/>
    </source>
</evidence>
<dbReference type="EMBL" id="UHID01000005">
    <property type="protein sequence ID" value="SUP36683.1"/>
    <property type="molecule type" value="Genomic_DNA"/>
</dbReference>
<organism evidence="10 11">
    <name type="scientific">Streptomyces griseus</name>
    <dbReference type="NCBI Taxonomy" id="1911"/>
    <lineage>
        <taxon>Bacteria</taxon>
        <taxon>Bacillati</taxon>
        <taxon>Actinomycetota</taxon>
        <taxon>Actinomycetes</taxon>
        <taxon>Kitasatosporales</taxon>
        <taxon>Streptomycetaceae</taxon>
        <taxon>Streptomyces</taxon>
    </lineage>
</organism>
<accession>A0A380NBP5</accession>
<keyword evidence="6" id="KW-0175">Coiled coil</keyword>
<dbReference type="PANTHER" id="PTHR45436">
    <property type="entry name" value="SENSOR HISTIDINE KINASE YKOH"/>
    <property type="match status" value="1"/>
</dbReference>
<evidence type="ECO:0000256" key="1">
    <source>
        <dbReference type="ARBA" id="ARBA00000085"/>
    </source>
</evidence>
<dbReference type="PANTHER" id="PTHR45436:SF5">
    <property type="entry name" value="SENSOR HISTIDINE KINASE TRCS"/>
    <property type="match status" value="1"/>
</dbReference>
<evidence type="ECO:0000256" key="4">
    <source>
        <dbReference type="ARBA" id="ARBA00022679"/>
    </source>
</evidence>
<evidence type="ECO:0000256" key="5">
    <source>
        <dbReference type="ARBA" id="ARBA00022777"/>
    </source>
</evidence>
<protein>
    <recommendedName>
        <fullName evidence="2">histidine kinase</fullName>
        <ecNumber evidence="2">2.7.13.3</ecNumber>
    </recommendedName>
</protein>
<sequence>MVSVQSPPGGRETSFARVLLLPAVLMAAATGAAAALVAEPARIPVAVTGAAATLVVIAVAAEAVRRGRAAAAQRLAHAREIAQLEQRLAAHDDDILHLAQELMPACVRRLQVHDESPSEVMRTMIDGSEVHRGLPHPQRVLLRNVLRIVDREEALRDSAQRAFVNVARRVQTIVHKQSADLRDMEEDHGRTPEVFDDLLRIDHGTALIGRLADSIAVLGGARPSRKWPKPVPLFSVLRGAMSRIMDFPRIDLHSVAKVNVDGISVEPLIHACAELFDNATRYSPPHTRVHVTAHEVQSGVAVEIEDAGISLSDIVRERVERKLEEAKAGIDVNDLGDSPRLGLAVVGRLARMYDMQIALRQSAYGGVRAVLIVPRDMLTDEPAPAVAHGIGAAAVPRVDDDGNPIDDERPYRKRRPTSGPPLHSSRSMSPPPEDDVPVVTEWTPEGLPQRRSRLRGGFPHSVPAPAPAADDWSHPAPAPQKKKEEPQPGIWLEAFTKAANGVDVDSGAAAGDSRPPSHGHQDNEGDRT</sequence>
<keyword evidence="5" id="KW-0418">Kinase</keyword>
<proteinExistence type="predicted"/>
<dbReference type="SUPFAM" id="SSF55874">
    <property type="entry name" value="ATPase domain of HSP90 chaperone/DNA topoisomerase II/histidine kinase"/>
    <property type="match status" value="1"/>
</dbReference>
<evidence type="ECO:0000313" key="11">
    <source>
        <dbReference type="Proteomes" id="UP000254150"/>
    </source>
</evidence>
<gene>
    <name evidence="10" type="ORF">NCTC7807_02342</name>
</gene>
<dbReference type="Pfam" id="PF02518">
    <property type="entry name" value="HATPase_c"/>
    <property type="match status" value="1"/>
</dbReference>
<keyword evidence="4" id="KW-0808">Transferase</keyword>
<dbReference type="Proteomes" id="UP000254150">
    <property type="component" value="Unassembled WGS sequence"/>
</dbReference>
<evidence type="ECO:0000313" key="10">
    <source>
        <dbReference type="EMBL" id="SUP36683.1"/>
    </source>
</evidence>
<evidence type="ECO:0000256" key="7">
    <source>
        <dbReference type="SAM" id="MobiDB-lite"/>
    </source>
</evidence>
<keyword evidence="8" id="KW-1133">Transmembrane helix</keyword>
<comment type="catalytic activity">
    <reaction evidence="1">
        <text>ATP + protein L-histidine = ADP + protein N-phospho-L-histidine.</text>
        <dbReference type="EC" id="2.7.13.3"/>
    </reaction>
</comment>
<keyword evidence="3" id="KW-0597">Phosphoprotein</keyword>
<feature type="compositionally biased region" description="Basic and acidic residues" evidence="7">
    <location>
        <begin position="519"/>
        <end position="528"/>
    </location>
</feature>
<dbReference type="EC" id="2.7.13.3" evidence="2"/>
<feature type="transmembrane region" description="Helical" evidence="8">
    <location>
        <begin position="44"/>
        <end position="64"/>
    </location>
</feature>
<keyword evidence="8" id="KW-0812">Transmembrane</keyword>
<dbReference type="GO" id="GO:0005886">
    <property type="term" value="C:plasma membrane"/>
    <property type="evidence" value="ECO:0007669"/>
    <property type="project" value="TreeGrafter"/>
</dbReference>
<feature type="region of interest" description="Disordered" evidence="7">
    <location>
        <begin position="394"/>
        <end position="528"/>
    </location>
</feature>